<dbReference type="AlphaFoldDB" id="C1LHY6"/>
<feature type="transmembrane region" description="Helical" evidence="1">
    <location>
        <begin position="276"/>
        <end position="304"/>
    </location>
</feature>
<reference evidence="2" key="2">
    <citation type="submission" date="2009-03" db="EMBL/GenBank/DDBJ databases">
        <authorList>
            <person name="Gang L."/>
        </authorList>
    </citation>
    <scope>NUCLEOTIDE SEQUENCE</scope>
    <source>
        <strain evidence="2">Anhui</strain>
    </source>
</reference>
<name>C1LHY6_SCHJA</name>
<evidence type="ECO:0000313" key="2">
    <source>
        <dbReference type="EMBL" id="CAX74314.1"/>
    </source>
</evidence>
<organism evidence="2">
    <name type="scientific">Schistosoma japonicum</name>
    <name type="common">Blood fluke</name>
    <dbReference type="NCBI Taxonomy" id="6182"/>
    <lineage>
        <taxon>Eukaryota</taxon>
        <taxon>Metazoa</taxon>
        <taxon>Spiralia</taxon>
        <taxon>Lophotrochozoa</taxon>
        <taxon>Platyhelminthes</taxon>
        <taxon>Trematoda</taxon>
        <taxon>Digenea</taxon>
        <taxon>Strigeidida</taxon>
        <taxon>Schistosomatoidea</taxon>
        <taxon>Schistosomatidae</taxon>
        <taxon>Schistosoma</taxon>
    </lineage>
</organism>
<keyword evidence="1" id="KW-0812">Transmembrane</keyword>
<accession>C1LHY6</accession>
<reference evidence="2" key="1">
    <citation type="journal article" date="2009" name="Nature">
        <title>The Schistosoma japonicum genome reveals features of host-parasite interplay.</title>
        <authorList>
            <person name="Liu F."/>
            <person name="Zhou Y."/>
            <person name="Wang Z.Q."/>
            <person name="Lu G."/>
            <person name="Zheng H."/>
            <person name="Brindley P.J."/>
            <person name="McManus D.P."/>
            <person name="Blair D."/>
            <person name="Zhang Q.H."/>
            <person name="Zhong Y."/>
            <person name="Wang S."/>
            <person name="Han Z.G."/>
            <person name="Chen Z."/>
        </authorList>
    </citation>
    <scope>NUCLEOTIDE SEQUENCE</scope>
    <source>
        <strain evidence="2">Anhui</strain>
    </source>
</reference>
<protein>
    <submittedName>
        <fullName evidence="2">Egg protein CP111</fullName>
    </submittedName>
</protein>
<feature type="transmembrane region" description="Helical" evidence="1">
    <location>
        <begin position="12"/>
        <end position="31"/>
    </location>
</feature>
<keyword evidence="1" id="KW-0472">Membrane</keyword>
<proteinExistence type="evidence at transcript level"/>
<sequence>MRAAMSIDLKQMSSLLYWFIPSMLYFNVLFLDNSVAVKPHYIDSETTELYDIGAKLASYPAIENSILIKNIEFTGEVNHESFNSLIAFRNVTLFMADTFKFGNRITSIQIVNGDLKRNSLSIKTYERGHVVDYSGIYYCQSQPEAYATVLMHIYQDRTIQFLIHWGNPMNCPITLKITKGIYKGGEDGSGTVTDEELIYIKSIPVPNSVHFTVLTLIPSYRCQAQTTESNCTTQSIRNVTCTWCPKIDMCVLVASLCFLPDETKITQSYKTEPSNVIYIVIIVLACALIGFFIIGILVWMYYFASH</sequence>
<evidence type="ECO:0000256" key="1">
    <source>
        <dbReference type="SAM" id="Phobius"/>
    </source>
</evidence>
<dbReference type="EMBL" id="FN318585">
    <property type="protein sequence ID" value="CAX74314.1"/>
    <property type="molecule type" value="mRNA"/>
</dbReference>
<keyword evidence="1" id="KW-1133">Transmembrane helix</keyword>